<keyword evidence="2" id="KW-1185">Reference proteome</keyword>
<evidence type="ECO:0000313" key="1">
    <source>
        <dbReference type="EMBL" id="KAI5388808.1"/>
    </source>
</evidence>
<sequence length="130" mass="14860">MVKLEIMVLKLFLVFRKCEKGQPPKILGLNLEVSFITVASNFLSCGVGSVPFRFLEVDVGVNPRRISSWSSTLDKIRSRMASRKGKFLSQGGRITLINAVLTKIPIYHFSFYREPKAIIHDIIKIQRNFF</sequence>
<organism evidence="1 2">
    <name type="scientific">Pisum sativum</name>
    <name type="common">Garden pea</name>
    <name type="synonym">Lathyrus oleraceus</name>
    <dbReference type="NCBI Taxonomy" id="3888"/>
    <lineage>
        <taxon>Eukaryota</taxon>
        <taxon>Viridiplantae</taxon>
        <taxon>Streptophyta</taxon>
        <taxon>Embryophyta</taxon>
        <taxon>Tracheophyta</taxon>
        <taxon>Spermatophyta</taxon>
        <taxon>Magnoliopsida</taxon>
        <taxon>eudicotyledons</taxon>
        <taxon>Gunneridae</taxon>
        <taxon>Pentapetalae</taxon>
        <taxon>rosids</taxon>
        <taxon>fabids</taxon>
        <taxon>Fabales</taxon>
        <taxon>Fabaceae</taxon>
        <taxon>Papilionoideae</taxon>
        <taxon>50 kb inversion clade</taxon>
        <taxon>NPAAA clade</taxon>
        <taxon>Hologalegina</taxon>
        <taxon>IRL clade</taxon>
        <taxon>Fabeae</taxon>
        <taxon>Lathyrus</taxon>
    </lineage>
</organism>
<dbReference type="Proteomes" id="UP001058974">
    <property type="component" value="Chromosome 7"/>
</dbReference>
<evidence type="ECO:0000313" key="2">
    <source>
        <dbReference type="Proteomes" id="UP001058974"/>
    </source>
</evidence>
<dbReference type="PANTHER" id="PTHR33116">
    <property type="entry name" value="REVERSE TRANSCRIPTASE ZINC-BINDING DOMAIN-CONTAINING PROTEIN-RELATED-RELATED"/>
    <property type="match status" value="1"/>
</dbReference>
<dbReference type="Gramene" id="Psat07G0446400-T1">
    <property type="protein sequence ID" value="KAI5388808.1"/>
    <property type="gene ID" value="KIW84_074464"/>
</dbReference>
<proteinExistence type="predicted"/>
<dbReference type="EMBL" id="JAMSHJ010000007">
    <property type="protein sequence ID" value="KAI5388808.1"/>
    <property type="molecule type" value="Genomic_DNA"/>
</dbReference>
<comment type="caution">
    <text evidence="1">The sequence shown here is derived from an EMBL/GenBank/DDBJ whole genome shotgun (WGS) entry which is preliminary data.</text>
</comment>
<protein>
    <submittedName>
        <fullName evidence="1">Uncharacterized protein</fullName>
    </submittedName>
</protein>
<accession>A0A9D4ZZZ0</accession>
<gene>
    <name evidence="1" type="ORF">KIW84_074464</name>
</gene>
<dbReference type="AlphaFoldDB" id="A0A9D4ZZZ0"/>
<reference evidence="1 2" key="1">
    <citation type="journal article" date="2022" name="Nat. Genet.">
        <title>Improved pea reference genome and pan-genome highlight genomic features and evolutionary characteristics.</title>
        <authorList>
            <person name="Yang T."/>
            <person name="Liu R."/>
            <person name="Luo Y."/>
            <person name="Hu S."/>
            <person name="Wang D."/>
            <person name="Wang C."/>
            <person name="Pandey M.K."/>
            <person name="Ge S."/>
            <person name="Xu Q."/>
            <person name="Li N."/>
            <person name="Li G."/>
            <person name="Huang Y."/>
            <person name="Saxena R.K."/>
            <person name="Ji Y."/>
            <person name="Li M."/>
            <person name="Yan X."/>
            <person name="He Y."/>
            <person name="Liu Y."/>
            <person name="Wang X."/>
            <person name="Xiang C."/>
            <person name="Varshney R.K."/>
            <person name="Ding H."/>
            <person name="Gao S."/>
            <person name="Zong X."/>
        </authorList>
    </citation>
    <scope>NUCLEOTIDE SEQUENCE [LARGE SCALE GENOMIC DNA]</scope>
    <source>
        <strain evidence="1 2">cv. Zhongwan 6</strain>
    </source>
</reference>
<name>A0A9D4ZZZ0_PEA</name>
<dbReference type="PANTHER" id="PTHR33116:SF78">
    <property type="entry name" value="OS12G0587133 PROTEIN"/>
    <property type="match status" value="1"/>
</dbReference>